<comment type="caution">
    <text evidence="2">The sequence shown here is derived from an EMBL/GenBank/DDBJ whole genome shotgun (WGS) entry which is preliminary data.</text>
</comment>
<dbReference type="InterPro" id="IPR047296">
    <property type="entry name" value="GIY-YIG_UvrC_Cho"/>
</dbReference>
<reference evidence="2" key="1">
    <citation type="submission" date="2021-05" db="EMBL/GenBank/DDBJ databases">
        <title>Energy efficiency and biological interactions define the core microbiome of deep oligotrophic groundwater.</title>
        <authorList>
            <person name="Mehrshad M."/>
            <person name="Lopez-Fernandez M."/>
            <person name="Bell E."/>
            <person name="Bernier-Latmani R."/>
            <person name="Bertilsson S."/>
            <person name="Dopson M."/>
        </authorList>
    </citation>
    <scope>NUCLEOTIDE SEQUENCE</scope>
    <source>
        <strain evidence="2">Modern_marine.mb.64</strain>
    </source>
</reference>
<dbReference type="PROSITE" id="PS50164">
    <property type="entry name" value="GIY_YIG"/>
    <property type="match status" value="1"/>
</dbReference>
<protein>
    <submittedName>
        <fullName evidence="2">GIY-YIG nuclease family protein</fullName>
    </submittedName>
</protein>
<feature type="domain" description="GIY-YIG" evidence="1">
    <location>
        <begin position="255"/>
        <end position="334"/>
    </location>
</feature>
<sequence length="489" mass="54177">MAQDLKQSIVDHLREAGDSVPASDLARRFLRLVSPNGADRLVRSILSTEPRCQEINPGHWSYQEPQEEAWFPGSVAVIEVARGHERTPWLWRMMLAPVTAEGPGPSWTGTLRSPDTVEKLRMIESGPLYTPYSARVQRWLESAEKILAIPEISSPIYDLRDAFRWLCDKQKRPRPEPMILKSPSMWPAALGSSQPLPDGLSGELAGAVALLETCAETTSDRKSFKRFAESGEGRGKPVDFGSFNFSAADLNRLPETPGVYRFINKADEIVYVGKTRNLRQRVGQYFKPLTDNSKRRQSFLEEIRDLSWTPLESELAALVLESTEIRRRRPRWNIQIETHDVEAGDPGTRIFAIPSALHPDRYETYFLTARGAARLLTGEGDGLGLKEEDLAAALKSYFSSGGEEASPHLAILDPQEAILVRRWYQTQMDDLIKLNLDHFSTWQSAAQAFQSALAGGEKGGAWIRESPVLPPGTGVGGISGAPSGGGGCR</sequence>
<dbReference type="SMART" id="SM00465">
    <property type="entry name" value="GIYc"/>
    <property type="match status" value="1"/>
</dbReference>
<dbReference type="InterPro" id="IPR035901">
    <property type="entry name" value="GIY-YIG_endonuc_sf"/>
</dbReference>
<dbReference type="GO" id="GO:0006289">
    <property type="term" value="P:nucleotide-excision repair"/>
    <property type="evidence" value="ECO:0007669"/>
    <property type="project" value="InterPro"/>
</dbReference>
<organism evidence="2 3">
    <name type="scientific">Eiseniibacteriota bacterium</name>
    <dbReference type="NCBI Taxonomy" id="2212470"/>
    <lineage>
        <taxon>Bacteria</taxon>
        <taxon>Candidatus Eiseniibacteriota</taxon>
    </lineage>
</organism>
<gene>
    <name evidence="2" type="ORF">KJ970_12845</name>
</gene>
<dbReference type="AlphaFoldDB" id="A0A948RXJ3"/>
<proteinExistence type="predicted"/>
<dbReference type="PANTHER" id="PTHR30562:SF1">
    <property type="entry name" value="UVRABC SYSTEM PROTEIN C"/>
    <property type="match status" value="1"/>
</dbReference>
<dbReference type="Pfam" id="PF01541">
    <property type="entry name" value="GIY-YIG"/>
    <property type="match status" value="1"/>
</dbReference>
<dbReference type="PANTHER" id="PTHR30562">
    <property type="entry name" value="UVRC/OXIDOREDUCTASE"/>
    <property type="match status" value="1"/>
</dbReference>
<evidence type="ECO:0000313" key="2">
    <source>
        <dbReference type="EMBL" id="MBU2691801.1"/>
    </source>
</evidence>
<dbReference type="CDD" id="cd10434">
    <property type="entry name" value="GIY-YIG_UvrC_Cho"/>
    <property type="match status" value="1"/>
</dbReference>
<name>A0A948RXJ3_UNCEI</name>
<evidence type="ECO:0000259" key="1">
    <source>
        <dbReference type="PROSITE" id="PS50164"/>
    </source>
</evidence>
<evidence type="ECO:0000313" key="3">
    <source>
        <dbReference type="Proteomes" id="UP000777784"/>
    </source>
</evidence>
<dbReference type="Proteomes" id="UP000777784">
    <property type="component" value="Unassembled WGS sequence"/>
</dbReference>
<dbReference type="Gene3D" id="3.40.1440.10">
    <property type="entry name" value="GIY-YIG endonuclease"/>
    <property type="match status" value="1"/>
</dbReference>
<accession>A0A948RXJ3</accession>
<dbReference type="InterPro" id="IPR000305">
    <property type="entry name" value="GIY-YIG_endonuc"/>
</dbReference>
<dbReference type="InterPro" id="IPR050066">
    <property type="entry name" value="UvrABC_protein_C"/>
</dbReference>
<dbReference type="EMBL" id="JAHJDP010000077">
    <property type="protein sequence ID" value="MBU2691801.1"/>
    <property type="molecule type" value="Genomic_DNA"/>
</dbReference>
<dbReference type="SUPFAM" id="SSF82771">
    <property type="entry name" value="GIY-YIG endonuclease"/>
    <property type="match status" value="1"/>
</dbReference>
<dbReference type="GO" id="GO:0009380">
    <property type="term" value="C:excinuclease repair complex"/>
    <property type="evidence" value="ECO:0007669"/>
    <property type="project" value="TreeGrafter"/>
</dbReference>